<reference evidence="2" key="1">
    <citation type="submission" date="2016-04" db="EMBL/GenBank/DDBJ databases">
        <authorList>
            <person name="Strepis N."/>
        </authorList>
    </citation>
    <scope>NUCLEOTIDE SEQUENCE [LARGE SCALE GENOMIC DNA]</scope>
</reference>
<evidence type="ECO:0000313" key="2">
    <source>
        <dbReference type="Proteomes" id="UP000195985"/>
    </source>
</evidence>
<dbReference type="EMBL" id="FWEY01000009">
    <property type="protein sequence ID" value="SLM52738.1"/>
    <property type="molecule type" value="Genomic_DNA"/>
</dbReference>
<name>A0A1W1II80_9LACT</name>
<dbReference type="Proteomes" id="UP000195985">
    <property type="component" value="Unassembled WGS sequence"/>
</dbReference>
<proteinExistence type="predicted"/>
<keyword evidence="2" id="KW-1185">Reference proteome</keyword>
<dbReference type="RefSeq" id="WP_086943489.1">
    <property type="nucleotide sequence ID" value="NZ_FONM01000026.1"/>
</dbReference>
<dbReference type="OrthoDB" id="396512at2"/>
<gene>
    <name evidence="1" type="ORF">TPAS_2445</name>
</gene>
<protein>
    <submittedName>
        <fullName evidence="1">Uncharacterized protein</fullName>
    </submittedName>
</protein>
<sequence length="411" mass="46909">MNLYNLRISKNDQIVKLSISVDSKEFGKKELWFSTEKQYANGICTSHFDAFLVGLLFPAMKYGEDIHIEGTVSSKLLFNINHYVIPLIKSFSPSCKKINVTADTLVSENFEGDGVGTGFSGGIDSFCTVYDHFELEDNPEYKINSFLFLNVGAHGSDDENKVRNKYNLRYEYLREFPKEIGLDFISVDSNLYLFHPWGHQKTHTLTSAAGIIFMQKLYSKYYYASAGLDYSDIIKTASNYIDIDVGAYCDSILLPLLSTESLDFIPDGAQYTRVEKTVRIMNYEPVYRYLNVCVSGDDTHENCSVCSKCCRTLMTINSSGKIEDFQNLFDIPKYKAKAEKKYLVEQVLNKEKDPFAKGNINFAKENDIDLPGMLYCRIAGMNWAFKNKLIKFANGNLSEVSKKRLKRFILR</sequence>
<dbReference type="SUPFAM" id="SSF52402">
    <property type="entry name" value="Adenine nucleotide alpha hydrolases-like"/>
    <property type="match status" value="1"/>
</dbReference>
<evidence type="ECO:0000313" key="1">
    <source>
        <dbReference type="EMBL" id="SLM52738.1"/>
    </source>
</evidence>
<dbReference type="AlphaFoldDB" id="A0A1W1II80"/>
<organism evidence="1 2">
    <name type="scientific">Trichococcus pasteurii</name>
    <dbReference type="NCBI Taxonomy" id="43064"/>
    <lineage>
        <taxon>Bacteria</taxon>
        <taxon>Bacillati</taxon>
        <taxon>Bacillota</taxon>
        <taxon>Bacilli</taxon>
        <taxon>Lactobacillales</taxon>
        <taxon>Carnobacteriaceae</taxon>
        <taxon>Trichococcus</taxon>
    </lineage>
</organism>
<dbReference type="STRING" id="43064.SAMN04488086_1264"/>
<accession>A0A1W1II80</accession>